<keyword evidence="7" id="KW-1185">Reference proteome</keyword>
<keyword evidence="3" id="KW-0804">Transcription</keyword>
<evidence type="ECO:0000259" key="5">
    <source>
        <dbReference type="Pfam" id="PF18556"/>
    </source>
</evidence>
<evidence type="ECO:0000256" key="3">
    <source>
        <dbReference type="ARBA" id="ARBA00023163"/>
    </source>
</evidence>
<dbReference type="PANTHER" id="PTHR30055">
    <property type="entry name" value="HTH-TYPE TRANSCRIPTIONAL REGULATOR RUTR"/>
    <property type="match status" value="1"/>
</dbReference>
<dbReference type="InterPro" id="IPR001647">
    <property type="entry name" value="HTH_TetR"/>
</dbReference>
<reference evidence="7" key="1">
    <citation type="journal article" date="2019" name="Int. J. Syst. Evol. Microbiol.">
        <title>The Global Catalogue of Microorganisms (GCM) 10K type strain sequencing project: providing services to taxonomists for standard genome sequencing and annotation.</title>
        <authorList>
            <consortium name="The Broad Institute Genomics Platform"/>
            <consortium name="The Broad Institute Genome Sequencing Center for Infectious Disease"/>
            <person name="Wu L."/>
            <person name="Ma J."/>
        </authorList>
    </citation>
    <scope>NUCLEOTIDE SEQUENCE [LARGE SCALE GENOMIC DNA]</scope>
    <source>
        <strain evidence="7">KCTC 32255</strain>
    </source>
</reference>
<accession>A0ABW2BVP1</accession>
<keyword evidence="2" id="KW-0238">DNA-binding</keyword>
<evidence type="ECO:0000256" key="1">
    <source>
        <dbReference type="ARBA" id="ARBA00023015"/>
    </source>
</evidence>
<keyword evidence="1" id="KW-0805">Transcription regulation</keyword>
<protein>
    <submittedName>
        <fullName evidence="6">TetR family transcriptional regulator</fullName>
    </submittedName>
</protein>
<dbReference type="InterPro" id="IPR009057">
    <property type="entry name" value="Homeodomain-like_sf"/>
</dbReference>
<feature type="domain" description="HTH-type transcriptional regulator AlkX C-terminal Actinobacteria" evidence="5">
    <location>
        <begin position="88"/>
        <end position="196"/>
    </location>
</feature>
<evidence type="ECO:0000256" key="2">
    <source>
        <dbReference type="ARBA" id="ARBA00023125"/>
    </source>
</evidence>
<dbReference type="InterPro" id="IPR040611">
    <property type="entry name" value="AlkX_C"/>
</dbReference>
<name>A0ABW2BVP1_9PSEU</name>
<dbReference type="PRINTS" id="PR00455">
    <property type="entry name" value="HTHTETR"/>
</dbReference>
<dbReference type="InterPro" id="IPR050109">
    <property type="entry name" value="HTH-type_TetR-like_transc_reg"/>
</dbReference>
<dbReference type="SUPFAM" id="SSF46689">
    <property type="entry name" value="Homeodomain-like"/>
    <property type="match status" value="1"/>
</dbReference>
<comment type="caution">
    <text evidence="6">The sequence shown here is derived from an EMBL/GenBank/DDBJ whole genome shotgun (WGS) entry which is preliminary data.</text>
</comment>
<dbReference type="Pfam" id="PF18556">
    <property type="entry name" value="TetR_C_35"/>
    <property type="match status" value="1"/>
</dbReference>
<dbReference type="RefSeq" id="WP_345395975.1">
    <property type="nucleotide sequence ID" value="NZ_BAABLA010000024.1"/>
</dbReference>
<feature type="domain" description="HTH tetR-type" evidence="4">
    <location>
        <begin position="20"/>
        <end position="65"/>
    </location>
</feature>
<dbReference type="Gene3D" id="1.10.357.10">
    <property type="entry name" value="Tetracycline Repressor, domain 2"/>
    <property type="match status" value="1"/>
</dbReference>
<dbReference type="Proteomes" id="UP001596337">
    <property type="component" value="Unassembled WGS sequence"/>
</dbReference>
<evidence type="ECO:0000313" key="7">
    <source>
        <dbReference type="Proteomes" id="UP001596337"/>
    </source>
</evidence>
<sequence>MATARSTFRESVRSLLREQLLDAASESLVAGGWNQLKMADVARAVGVSRQTVYNEFGNKTSLGEALAMREAERFLDGIAAILDQHPDDLLDAITAAVEYTLGEAEVNPLLKAILTATRGGATELLPFVTTRSGPILAAATRVLLTYLNDHWPEIELDEAERTLVVESIVRLVVSHLVMPLAPAAEVARQISWLASRILRQPSPER</sequence>
<dbReference type="Pfam" id="PF00440">
    <property type="entry name" value="TetR_N"/>
    <property type="match status" value="1"/>
</dbReference>
<organism evidence="6 7">
    <name type="scientific">Haloechinothrix salitolerans</name>
    <dbReference type="NCBI Taxonomy" id="926830"/>
    <lineage>
        <taxon>Bacteria</taxon>
        <taxon>Bacillati</taxon>
        <taxon>Actinomycetota</taxon>
        <taxon>Actinomycetes</taxon>
        <taxon>Pseudonocardiales</taxon>
        <taxon>Pseudonocardiaceae</taxon>
        <taxon>Haloechinothrix</taxon>
    </lineage>
</organism>
<evidence type="ECO:0000259" key="4">
    <source>
        <dbReference type="Pfam" id="PF00440"/>
    </source>
</evidence>
<gene>
    <name evidence="6" type="ORF">ACFQGD_05750</name>
</gene>
<evidence type="ECO:0000313" key="6">
    <source>
        <dbReference type="EMBL" id="MFC6866645.1"/>
    </source>
</evidence>
<dbReference type="PANTHER" id="PTHR30055:SF234">
    <property type="entry name" value="HTH-TYPE TRANSCRIPTIONAL REGULATOR BETI"/>
    <property type="match status" value="1"/>
</dbReference>
<proteinExistence type="predicted"/>
<dbReference type="EMBL" id="JBHSXX010000001">
    <property type="protein sequence ID" value="MFC6866645.1"/>
    <property type="molecule type" value="Genomic_DNA"/>
</dbReference>